<protein>
    <submittedName>
        <fullName evidence="1">Uncharacterized protein</fullName>
    </submittedName>
</protein>
<name>X1J2R0_9ZZZZ</name>
<sequence>MFPVDNLEAVNYWRELMEKPNEHTEAVEWIHTKNGGEWKTPYIDRMVYTLKKFLALSETHQAFIIDGIENKNTPWRGDDIDMYKMVLEETQKMRLNPGEYKDKAFQVLKNFRFAQ</sequence>
<dbReference type="AlphaFoldDB" id="X1J2R0"/>
<dbReference type="EMBL" id="BARU01040127">
    <property type="protein sequence ID" value="GAH88277.1"/>
    <property type="molecule type" value="Genomic_DNA"/>
</dbReference>
<reference evidence="1" key="1">
    <citation type="journal article" date="2014" name="Front. Microbiol.">
        <title>High frequency of phylogenetically diverse reductive dehalogenase-homologous genes in deep subseafloor sedimentary metagenomes.</title>
        <authorList>
            <person name="Kawai M."/>
            <person name="Futagami T."/>
            <person name="Toyoda A."/>
            <person name="Takaki Y."/>
            <person name="Nishi S."/>
            <person name="Hori S."/>
            <person name="Arai W."/>
            <person name="Tsubouchi T."/>
            <person name="Morono Y."/>
            <person name="Uchiyama I."/>
            <person name="Ito T."/>
            <person name="Fujiyama A."/>
            <person name="Inagaki F."/>
            <person name="Takami H."/>
        </authorList>
    </citation>
    <scope>NUCLEOTIDE SEQUENCE</scope>
    <source>
        <strain evidence="1">Expedition CK06-06</strain>
    </source>
</reference>
<comment type="caution">
    <text evidence="1">The sequence shown here is derived from an EMBL/GenBank/DDBJ whole genome shotgun (WGS) entry which is preliminary data.</text>
</comment>
<evidence type="ECO:0000313" key="1">
    <source>
        <dbReference type="EMBL" id="GAH88277.1"/>
    </source>
</evidence>
<gene>
    <name evidence="1" type="ORF">S03H2_62090</name>
</gene>
<accession>X1J2R0</accession>
<proteinExistence type="predicted"/>
<organism evidence="1">
    <name type="scientific">marine sediment metagenome</name>
    <dbReference type="NCBI Taxonomy" id="412755"/>
    <lineage>
        <taxon>unclassified sequences</taxon>
        <taxon>metagenomes</taxon>
        <taxon>ecological metagenomes</taxon>
    </lineage>
</organism>